<feature type="domain" description="Phosphoadenosine phosphosulphate reductase" evidence="14">
    <location>
        <begin position="97"/>
        <end position="176"/>
    </location>
</feature>
<dbReference type="Gene3D" id="3.40.50.620">
    <property type="entry name" value="HUPs"/>
    <property type="match status" value="1"/>
</dbReference>
<protein>
    <recommendedName>
        <fullName evidence="2">FAD synthase</fullName>
        <ecNumber evidence="2">2.7.7.2</ecNumber>
    </recommendedName>
    <alternativeName>
        <fullName evidence="10">FAD pyrophosphorylase</fullName>
    </alternativeName>
    <alternativeName>
        <fullName evidence="11">FMN adenylyltransferase</fullName>
    </alternativeName>
</protein>
<comment type="catalytic activity">
    <reaction evidence="12">
        <text>FMN + ATP + H(+) = FAD + diphosphate</text>
        <dbReference type="Rhea" id="RHEA:17237"/>
        <dbReference type="ChEBI" id="CHEBI:15378"/>
        <dbReference type="ChEBI" id="CHEBI:30616"/>
        <dbReference type="ChEBI" id="CHEBI:33019"/>
        <dbReference type="ChEBI" id="CHEBI:57692"/>
        <dbReference type="ChEBI" id="CHEBI:58210"/>
        <dbReference type="EC" id="2.7.7.2"/>
    </reaction>
</comment>
<evidence type="ECO:0000256" key="5">
    <source>
        <dbReference type="ARBA" id="ARBA00022679"/>
    </source>
</evidence>
<dbReference type="InParanoid" id="F2UQB5"/>
<keyword evidence="3" id="KW-0285">Flavoprotein</keyword>
<dbReference type="Proteomes" id="UP000007799">
    <property type="component" value="Unassembled WGS sequence"/>
</dbReference>
<evidence type="ECO:0000256" key="6">
    <source>
        <dbReference type="ARBA" id="ARBA00022695"/>
    </source>
</evidence>
<feature type="region of interest" description="Disordered" evidence="13">
    <location>
        <begin position="209"/>
        <end position="232"/>
    </location>
</feature>
<dbReference type="GO" id="GO:0006747">
    <property type="term" value="P:FAD biosynthetic process"/>
    <property type="evidence" value="ECO:0007669"/>
    <property type="project" value="TreeGrafter"/>
</dbReference>
<keyword evidence="6" id="KW-0548">Nucleotidyltransferase</keyword>
<feature type="region of interest" description="Disordered" evidence="13">
    <location>
        <begin position="266"/>
        <end position="295"/>
    </location>
</feature>
<proteinExistence type="predicted"/>
<keyword evidence="7" id="KW-0547">Nucleotide-binding</keyword>
<dbReference type="OrthoDB" id="270728at2759"/>
<organism evidence="16">
    <name type="scientific">Salpingoeca rosetta (strain ATCC 50818 / BSB-021)</name>
    <dbReference type="NCBI Taxonomy" id="946362"/>
    <lineage>
        <taxon>Eukaryota</taxon>
        <taxon>Choanoflagellata</taxon>
        <taxon>Craspedida</taxon>
        <taxon>Salpingoecidae</taxon>
        <taxon>Salpingoeca</taxon>
    </lineage>
</organism>
<evidence type="ECO:0000256" key="12">
    <source>
        <dbReference type="ARBA" id="ARBA00049494"/>
    </source>
</evidence>
<dbReference type="GO" id="GO:0005524">
    <property type="term" value="F:ATP binding"/>
    <property type="evidence" value="ECO:0007669"/>
    <property type="project" value="UniProtKB-KW"/>
</dbReference>
<dbReference type="PANTHER" id="PTHR23293">
    <property type="entry name" value="FAD SYNTHETASE-RELATED FMN ADENYLYLTRANSFERASE"/>
    <property type="match status" value="1"/>
</dbReference>
<reference evidence="15" key="1">
    <citation type="submission" date="2009-08" db="EMBL/GenBank/DDBJ databases">
        <title>Annotation of Salpingoeca rosetta.</title>
        <authorList>
            <consortium name="The Broad Institute Genome Sequencing Platform"/>
            <person name="Russ C."/>
            <person name="Cuomo C."/>
            <person name="Burger G."/>
            <person name="Gray M.W."/>
            <person name="Holland P.W.H."/>
            <person name="King N."/>
            <person name="Lang F.B.F."/>
            <person name="Roger A.J."/>
            <person name="Ruiz-Trillo I."/>
            <person name="Young S.K."/>
            <person name="Zeng Q."/>
            <person name="Gargeya S."/>
            <person name="Alvarado L."/>
            <person name="Berlin A."/>
            <person name="Chapman S.B."/>
            <person name="Chen Z."/>
            <person name="Freedman E."/>
            <person name="Gellesch M."/>
            <person name="Goldberg J."/>
            <person name="Griggs A."/>
            <person name="Gujja S."/>
            <person name="Heilman E."/>
            <person name="Heiman D."/>
            <person name="Howarth C."/>
            <person name="Mehta T."/>
            <person name="Neiman D."/>
            <person name="Pearson M."/>
            <person name="Roberts A."/>
            <person name="Saif S."/>
            <person name="Shea T."/>
            <person name="Shenoy N."/>
            <person name="Sisk P."/>
            <person name="Stolte C."/>
            <person name="Sykes S."/>
            <person name="White J."/>
            <person name="Yandava C."/>
            <person name="Haas B."/>
            <person name="Nusbaum C."/>
            <person name="Birren B."/>
        </authorList>
    </citation>
    <scope>NUCLEOTIDE SEQUENCE [LARGE SCALE GENOMIC DNA]</scope>
    <source>
        <strain evidence="15">ATCC 50818</strain>
    </source>
</reference>
<comment type="pathway">
    <text evidence="1">Cofactor biosynthesis; FAD biosynthesis; FAD from FMN: step 1/1.</text>
</comment>
<evidence type="ECO:0000256" key="10">
    <source>
        <dbReference type="ARBA" id="ARBA00031145"/>
    </source>
</evidence>
<evidence type="ECO:0000256" key="13">
    <source>
        <dbReference type="SAM" id="MobiDB-lite"/>
    </source>
</evidence>
<dbReference type="EMBL" id="GL832988">
    <property type="protein sequence ID" value="EGD79783.1"/>
    <property type="molecule type" value="Genomic_DNA"/>
</dbReference>
<keyword evidence="5" id="KW-0808">Transferase</keyword>
<dbReference type="CDD" id="cd23948">
    <property type="entry name" value="FAD_synthase"/>
    <property type="match status" value="1"/>
</dbReference>
<keyword evidence="16" id="KW-1185">Reference proteome</keyword>
<dbReference type="InterPro" id="IPR014729">
    <property type="entry name" value="Rossmann-like_a/b/a_fold"/>
</dbReference>
<dbReference type="GO" id="GO:0003919">
    <property type="term" value="F:FMN adenylyltransferase activity"/>
    <property type="evidence" value="ECO:0007669"/>
    <property type="project" value="UniProtKB-EC"/>
</dbReference>
<evidence type="ECO:0000259" key="14">
    <source>
        <dbReference type="Pfam" id="PF01507"/>
    </source>
</evidence>
<keyword evidence="8" id="KW-0274">FAD</keyword>
<gene>
    <name evidence="15" type="ORF">PTSG_10768</name>
</gene>
<dbReference type="eggNOG" id="KOG2644">
    <property type="taxonomic scope" value="Eukaryota"/>
</dbReference>
<evidence type="ECO:0000313" key="16">
    <source>
        <dbReference type="Proteomes" id="UP000007799"/>
    </source>
</evidence>
<evidence type="ECO:0000313" key="15">
    <source>
        <dbReference type="EMBL" id="EGD79783.1"/>
    </source>
</evidence>
<evidence type="ECO:0000256" key="4">
    <source>
        <dbReference type="ARBA" id="ARBA00022643"/>
    </source>
</evidence>
<evidence type="ECO:0000256" key="2">
    <source>
        <dbReference type="ARBA" id="ARBA00012393"/>
    </source>
</evidence>
<dbReference type="STRING" id="946362.F2UQB5"/>
<evidence type="ECO:0000256" key="11">
    <source>
        <dbReference type="ARBA" id="ARBA00031871"/>
    </source>
</evidence>
<evidence type="ECO:0000256" key="1">
    <source>
        <dbReference type="ARBA" id="ARBA00004726"/>
    </source>
</evidence>
<dbReference type="GeneID" id="16069267"/>
<dbReference type="SUPFAM" id="SSF52402">
    <property type="entry name" value="Adenine nucleotide alpha hydrolases-like"/>
    <property type="match status" value="1"/>
</dbReference>
<dbReference type="Pfam" id="PF01507">
    <property type="entry name" value="PAPS_reduct"/>
    <property type="match status" value="2"/>
</dbReference>
<evidence type="ECO:0000256" key="7">
    <source>
        <dbReference type="ARBA" id="ARBA00022741"/>
    </source>
</evidence>
<evidence type="ECO:0000256" key="8">
    <source>
        <dbReference type="ARBA" id="ARBA00022827"/>
    </source>
</evidence>
<keyword evidence="9" id="KW-0067">ATP-binding</keyword>
<evidence type="ECO:0000256" key="9">
    <source>
        <dbReference type="ARBA" id="ARBA00022840"/>
    </source>
</evidence>
<name>F2UQB5_SALR5</name>
<dbReference type="AlphaFoldDB" id="F2UQB5"/>
<dbReference type="RefSeq" id="XP_004988732.1">
    <property type="nucleotide sequence ID" value="XM_004988675.1"/>
</dbReference>
<dbReference type="KEGG" id="sre:PTSG_10768"/>
<sequence length="332" mass="35606">MTDSRAHVRAAISTIRTTVELFGFSGTCLSFNGGKDSTLLLHLVMEAFPDDYRNITFVYFRQEHEFPQVEDFIDMCDRRYGLSLQHLGSSYGTALEGLLSQTSIKAIFMGTRRGDPKADTLETFAPSDPGWPTFMRVHPVLDWTYAQVWEYLRDKPYCSLYDKGYTSIGNMLNTVPNPRLRLDDGSFLPAYMLEDGGLERCGREAKKKMTTAARVDGGAGDGDGAGDGESEMDGELRTMVHAASQTSKRPSITRTVASTKPFGSLAGAGTAAASSTPTSSSSSSSASSSSSSSSSSCGCASVSSLVLLGSAVAVVSAVVSSVLTRRLYLPQH</sequence>
<feature type="domain" description="Phosphoadenosine phosphosulphate reductase" evidence="14">
    <location>
        <begin position="28"/>
        <end position="85"/>
    </location>
</feature>
<evidence type="ECO:0000256" key="3">
    <source>
        <dbReference type="ARBA" id="ARBA00022630"/>
    </source>
</evidence>
<dbReference type="EC" id="2.7.7.2" evidence="2"/>
<dbReference type="PANTHER" id="PTHR23293:SF9">
    <property type="entry name" value="FAD SYNTHASE"/>
    <property type="match status" value="1"/>
</dbReference>
<accession>F2UQB5</accession>
<dbReference type="InterPro" id="IPR002500">
    <property type="entry name" value="PAPS_reduct_dom"/>
</dbReference>
<keyword evidence="4" id="KW-0288">FMN</keyword>